<name>A0A177D1P1_9PLEO</name>
<organism evidence="1 2">
    <name type="scientific">Paraphaeosphaeria sporulosa</name>
    <dbReference type="NCBI Taxonomy" id="1460663"/>
    <lineage>
        <taxon>Eukaryota</taxon>
        <taxon>Fungi</taxon>
        <taxon>Dikarya</taxon>
        <taxon>Ascomycota</taxon>
        <taxon>Pezizomycotina</taxon>
        <taxon>Dothideomycetes</taxon>
        <taxon>Pleosporomycetidae</taxon>
        <taxon>Pleosporales</taxon>
        <taxon>Massarineae</taxon>
        <taxon>Didymosphaeriaceae</taxon>
        <taxon>Paraphaeosphaeria</taxon>
    </lineage>
</organism>
<keyword evidence="2" id="KW-1185">Reference proteome</keyword>
<dbReference type="RefSeq" id="XP_018043457.1">
    <property type="nucleotide sequence ID" value="XM_018182464.1"/>
</dbReference>
<dbReference type="EMBL" id="KV441548">
    <property type="protein sequence ID" value="OAG13092.1"/>
    <property type="molecule type" value="Genomic_DNA"/>
</dbReference>
<dbReference type="GeneID" id="28765950"/>
<sequence>MTENIKNAGCFLKPPLDSAESRFTYSPAWQDLARWGYQYCDATTLDEWYGEFRLNWGINKALQSNELSEVDIRSAPPTRVRDQLNQEDVVCDDGHWRDVEELGEDQNAVFYVAHCNMNKRFSSPCEQSYVVDGKRYMYTGASCAVSIDPDQGVIISTDRMSPTHMVKCHDGLMAPPDLVHTSDIMFALWKDIAGADRIANFLSICIDNDISEHVIKEVMQGNMQSYPGLMFSTKDPEGQALLGTPTAVAIGYLLAQHTGAMGVRYVDSVRVFKSDSQSRSPCLMFYIFSDDDGQSEDEEEQEKKKMQLL</sequence>
<protein>
    <submittedName>
        <fullName evidence="1">Uncharacterized protein</fullName>
    </submittedName>
</protein>
<accession>A0A177D1P1</accession>
<dbReference type="AlphaFoldDB" id="A0A177D1P1"/>
<reference evidence="1 2" key="1">
    <citation type="submission" date="2016-05" db="EMBL/GenBank/DDBJ databases">
        <title>Comparative analysis of secretome profiles of manganese(II)-oxidizing ascomycete fungi.</title>
        <authorList>
            <consortium name="DOE Joint Genome Institute"/>
            <person name="Zeiner C.A."/>
            <person name="Purvine S.O."/>
            <person name="Zink E.M."/>
            <person name="Wu S."/>
            <person name="Pasa-Tolic L."/>
            <person name="Chaput D.L."/>
            <person name="Haridas S."/>
            <person name="Grigoriev I.V."/>
            <person name="Santelli C.M."/>
            <person name="Hansel C.M."/>
        </authorList>
    </citation>
    <scope>NUCLEOTIDE SEQUENCE [LARGE SCALE GENOMIC DNA]</scope>
    <source>
        <strain evidence="1 2">AP3s5-JAC2a</strain>
    </source>
</reference>
<evidence type="ECO:0000313" key="1">
    <source>
        <dbReference type="EMBL" id="OAG13092.1"/>
    </source>
</evidence>
<dbReference type="STRING" id="1460663.A0A177D1P1"/>
<gene>
    <name evidence="1" type="ORF">CC84DRAFT_1212546</name>
</gene>
<dbReference type="InParanoid" id="A0A177D1P1"/>
<evidence type="ECO:0000313" key="2">
    <source>
        <dbReference type="Proteomes" id="UP000077069"/>
    </source>
</evidence>
<dbReference type="OrthoDB" id="191139at2759"/>
<dbReference type="Proteomes" id="UP000077069">
    <property type="component" value="Unassembled WGS sequence"/>
</dbReference>
<proteinExistence type="predicted"/>